<keyword evidence="1" id="KW-0472">Membrane</keyword>
<protein>
    <submittedName>
        <fullName evidence="2">Uncharacterized protein</fullName>
    </submittedName>
</protein>
<keyword evidence="1" id="KW-0812">Transmembrane</keyword>
<feature type="transmembrane region" description="Helical" evidence="1">
    <location>
        <begin position="35"/>
        <end position="53"/>
    </location>
</feature>
<sequence>MNHLYDNIHQVAYCSLHNYQMIHLLTSCVRSPYDSIVGVLLLYIFFMSPFLFFTRNLSDVLITFIKIINPKPIAPFTIAIVRYNGAGICSSKIRSVLFEFPTATVVTTSVFGSLGSNESSPPTMVNPNPRIDFTRVERIRSPTSLCGLVKKNKPCFIELMFSKLFELVALDFHIVFVYSHDQCSMFHKADHQFFPSHRVVHHQNSLLIVFFETLITLDLTNVIICGFKIVFTFCKCGRLPLKKSYEGIYHKEKKCITVVHWMLKLILHVIHIHASLYARRHEATAEMKR</sequence>
<proteinExistence type="predicted"/>
<evidence type="ECO:0000313" key="2">
    <source>
        <dbReference type="EMBL" id="KAE9523973.1"/>
    </source>
</evidence>
<keyword evidence="3" id="KW-1185">Reference proteome</keyword>
<gene>
    <name evidence="2" type="ORF">AGLY_015620</name>
</gene>
<keyword evidence="1" id="KW-1133">Transmembrane helix</keyword>
<organism evidence="2 3">
    <name type="scientific">Aphis glycines</name>
    <name type="common">Soybean aphid</name>
    <dbReference type="NCBI Taxonomy" id="307491"/>
    <lineage>
        <taxon>Eukaryota</taxon>
        <taxon>Metazoa</taxon>
        <taxon>Ecdysozoa</taxon>
        <taxon>Arthropoda</taxon>
        <taxon>Hexapoda</taxon>
        <taxon>Insecta</taxon>
        <taxon>Pterygota</taxon>
        <taxon>Neoptera</taxon>
        <taxon>Paraneoptera</taxon>
        <taxon>Hemiptera</taxon>
        <taxon>Sternorrhyncha</taxon>
        <taxon>Aphidomorpha</taxon>
        <taxon>Aphidoidea</taxon>
        <taxon>Aphididae</taxon>
        <taxon>Aphidini</taxon>
        <taxon>Aphis</taxon>
        <taxon>Aphis</taxon>
    </lineage>
</organism>
<evidence type="ECO:0000256" key="1">
    <source>
        <dbReference type="SAM" id="Phobius"/>
    </source>
</evidence>
<dbReference type="AlphaFoldDB" id="A0A6G0T021"/>
<dbReference type="Proteomes" id="UP000475862">
    <property type="component" value="Unassembled WGS sequence"/>
</dbReference>
<comment type="caution">
    <text evidence="2">The sequence shown here is derived from an EMBL/GenBank/DDBJ whole genome shotgun (WGS) entry which is preliminary data.</text>
</comment>
<evidence type="ECO:0000313" key="3">
    <source>
        <dbReference type="Proteomes" id="UP000475862"/>
    </source>
</evidence>
<name>A0A6G0T021_APHGL</name>
<dbReference type="EMBL" id="VYZN01000074">
    <property type="protein sequence ID" value="KAE9523973.1"/>
    <property type="molecule type" value="Genomic_DNA"/>
</dbReference>
<reference evidence="2 3" key="1">
    <citation type="submission" date="2019-08" db="EMBL/GenBank/DDBJ databases">
        <title>The genome of the soybean aphid Biotype 1, its phylome, world population structure and adaptation to the North American continent.</title>
        <authorList>
            <person name="Giordano R."/>
            <person name="Donthu R.K."/>
            <person name="Hernandez A.G."/>
            <person name="Wright C.L."/>
            <person name="Zimin A.V."/>
        </authorList>
    </citation>
    <scope>NUCLEOTIDE SEQUENCE [LARGE SCALE GENOMIC DNA]</scope>
    <source>
        <tissue evidence="2">Whole aphids</tissue>
    </source>
</reference>
<accession>A0A6G0T021</accession>